<feature type="repeat" description="ANK" evidence="3">
    <location>
        <begin position="592"/>
        <end position="624"/>
    </location>
</feature>
<dbReference type="InterPro" id="IPR002110">
    <property type="entry name" value="Ankyrin_rpt"/>
</dbReference>
<dbReference type="SMART" id="SM00248">
    <property type="entry name" value="ANK"/>
    <property type="match status" value="8"/>
</dbReference>
<feature type="repeat" description="ANK" evidence="3">
    <location>
        <begin position="661"/>
        <end position="693"/>
    </location>
</feature>
<dbReference type="SUPFAM" id="SSF52540">
    <property type="entry name" value="P-loop containing nucleoside triphosphate hydrolases"/>
    <property type="match status" value="1"/>
</dbReference>
<accession>A0A9W9K5M2</accession>
<evidence type="ECO:0000256" key="1">
    <source>
        <dbReference type="ARBA" id="ARBA00022737"/>
    </source>
</evidence>
<dbReference type="OrthoDB" id="7464126at2759"/>
<keyword evidence="2 3" id="KW-0040">ANK repeat</keyword>
<dbReference type="Pfam" id="PF24883">
    <property type="entry name" value="NPHP3_N"/>
    <property type="match status" value="1"/>
</dbReference>
<feature type="domain" description="NACHT" evidence="5">
    <location>
        <begin position="145"/>
        <end position="290"/>
    </location>
</feature>
<comment type="caution">
    <text evidence="6">The sequence shown here is derived from an EMBL/GenBank/DDBJ whole genome shotgun (WGS) entry which is preliminary data.</text>
</comment>
<gene>
    <name evidence="6" type="ORF">N7456_009506</name>
</gene>
<reference evidence="6" key="2">
    <citation type="journal article" date="2023" name="IMA Fungus">
        <title>Comparative genomic study of the Penicillium genus elucidates a diverse pangenome and 15 lateral gene transfer events.</title>
        <authorList>
            <person name="Petersen C."/>
            <person name="Sorensen T."/>
            <person name="Nielsen M.R."/>
            <person name="Sondergaard T.E."/>
            <person name="Sorensen J.L."/>
            <person name="Fitzpatrick D.A."/>
            <person name="Frisvad J.C."/>
            <person name="Nielsen K.L."/>
        </authorList>
    </citation>
    <scope>NUCLEOTIDE SEQUENCE</scope>
    <source>
        <strain evidence="6">IBT 30069</strain>
    </source>
</reference>
<dbReference type="PRINTS" id="PR01415">
    <property type="entry name" value="ANKYRIN"/>
</dbReference>
<feature type="repeat" description="ANK" evidence="3">
    <location>
        <begin position="695"/>
        <end position="727"/>
    </location>
</feature>
<evidence type="ECO:0000313" key="6">
    <source>
        <dbReference type="EMBL" id="KAJ5093645.1"/>
    </source>
</evidence>
<dbReference type="Proteomes" id="UP001149165">
    <property type="component" value="Unassembled WGS sequence"/>
</dbReference>
<feature type="repeat" description="ANK" evidence="3">
    <location>
        <begin position="728"/>
        <end position="760"/>
    </location>
</feature>
<evidence type="ECO:0000259" key="5">
    <source>
        <dbReference type="PROSITE" id="PS50837"/>
    </source>
</evidence>
<dbReference type="InterPro" id="IPR036770">
    <property type="entry name" value="Ankyrin_rpt-contain_sf"/>
</dbReference>
<evidence type="ECO:0000256" key="2">
    <source>
        <dbReference type="ARBA" id="ARBA00023043"/>
    </source>
</evidence>
<dbReference type="InterPro" id="IPR027417">
    <property type="entry name" value="P-loop_NTPase"/>
</dbReference>
<dbReference type="PROSITE" id="PS50088">
    <property type="entry name" value="ANK_REPEAT"/>
    <property type="match status" value="7"/>
</dbReference>
<keyword evidence="4" id="KW-0732">Signal</keyword>
<protein>
    <recommendedName>
        <fullName evidence="5">NACHT domain-containing protein</fullName>
    </recommendedName>
</protein>
<keyword evidence="7" id="KW-1185">Reference proteome</keyword>
<feature type="repeat" description="ANK" evidence="3">
    <location>
        <begin position="629"/>
        <end position="661"/>
    </location>
</feature>
<feature type="chain" id="PRO_5040847639" description="NACHT domain-containing protein" evidence="4">
    <location>
        <begin position="21"/>
        <end position="828"/>
    </location>
</feature>
<dbReference type="PROSITE" id="PS50297">
    <property type="entry name" value="ANK_REP_REGION"/>
    <property type="match status" value="5"/>
</dbReference>
<dbReference type="PANTHER" id="PTHR24173:SF74">
    <property type="entry name" value="ANKYRIN REPEAT DOMAIN-CONTAINING PROTEIN 16"/>
    <property type="match status" value="1"/>
</dbReference>
<feature type="signal peptide" evidence="4">
    <location>
        <begin position="1"/>
        <end position="20"/>
    </location>
</feature>
<dbReference type="EMBL" id="JAPQKH010000006">
    <property type="protein sequence ID" value="KAJ5093645.1"/>
    <property type="molecule type" value="Genomic_DNA"/>
</dbReference>
<evidence type="ECO:0000313" key="7">
    <source>
        <dbReference type="Proteomes" id="UP001149165"/>
    </source>
</evidence>
<dbReference type="PANTHER" id="PTHR24173">
    <property type="entry name" value="ANKYRIN REPEAT CONTAINING"/>
    <property type="match status" value="1"/>
</dbReference>
<evidence type="ECO:0000256" key="4">
    <source>
        <dbReference type="SAM" id="SignalP"/>
    </source>
</evidence>
<name>A0A9W9K5M2_9EURO</name>
<sequence>MLSKLFNALLLGVLWTTLEQELKPRVERIQKYYEVFECELWSARVRGDEQDLEGRFTEQEAVEGESKLRSLISRAGDKLSILESGQGQIDKRRAKKRKQQLLDSLSTHDYLTPLKQSRRKRHGGTAEWLFEMQEFDHWMSGTDCPVIFCSGKIGSGKTVLAASLIDRILIEKHDPDIFVSFFFVRFDDHESLKSENILKSILWQALDKTGLPDWVDILLEAAQGILSYELENLVKMLDMVAKSLKRLYIIIDGLDECQKRERDDLLNALTSLLSVKPDPNIRVFLSGRESVSREVERSFPELKRVSMNCQIAQSNISTYIEGAIKGKLHSEDLVVGNKDLIEEIKEALRNGADGIDADHHTGEMCVTYLNFNDFKTKIVPKPKPPPRLDIAPIEIARTALKNEQRSQDYLQRIAGLKLDSEEYLASIDVAERLANLQRDYAMSPTRGLQLKHRFLAYASVNMILHTSDFEKGISKTWDIWKNMIVHGHEHISYPWGDRLFNPNDPIMLRWALKKKQYALIRLIYTRMVGQSVIRQIQRASAVEGDNTLLDISLPSATRHDIDQLLHPAILFDHPQVVERLLTEGADPNAKGDKWTALNLAARCGFPDVLEVLLAAGANPNAEGPDIERSVRVPLQAAAWKGHLYAVDRLLMAGANVNGGSDGETALLLAADSGHLDVVQRLQDAGADVSIRSAVTHRTPIQHAVQRGYVSIVKRLLAAGADVNTGVKDGDSLLMIAIDRNHFQILDVLIAAGASVNVLDNPSPLEIAASHGNVTILNKLLAAGANANSLNGSRALKIAIDNRYIQIVDRLKASGAREISSGFTRGSKR</sequence>
<proteinExistence type="predicted"/>
<reference evidence="6" key="1">
    <citation type="submission" date="2022-11" db="EMBL/GenBank/DDBJ databases">
        <authorList>
            <person name="Petersen C."/>
        </authorList>
    </citation>
    <scope>NUCLEOTIDE SEQUENCE</scope>
    <source>
        <strain evidence="6">IBT 30069</strain>
    </source>
</reference>
<evidence type="ECO:0000256" key="3">
    <source>
        <dbReference type="PROSITE-ProRule" id="PRU00023"/>
    </source>
</evidence>
<feature type="repeat" description="ANK" evidence="3">
    <location>
        <begin position="759"/>
        <end position="791"/>
    </location>
</feature>
<keyword evidence="1" id="KW-0677">Repeat</keyword>
<dbReference type="InterPro" id="IPR007111">
    <property type="entry name" value="NACHT_NTPase"/>
</dbReference>
<feature type="repeat" description="ANK" evidence="3">
    <location>
        <begin position="565"/>
        <end position="592"/>
    </location>
</feature>
<dbReference type="InterPro" id="IPR056884">
    <property type="entry name" value="NPHP3-like_N"/>
</dbReference>
<dbReference type="Gene3D" id="1.25.40.20">
    <property type="entry name" value="Ankyrin repeat-containing domain"/>
    <property type="match status" value="3"/>
</dbReference>
<dbReference type="PROSITE" id="PS50837">
    <property type="entry name" value="NACHT"/>
    <property type="match status" value="1"/>
</dbReference>
<dbReference type="AlphaFoldDB" id="A0A9W9K5M2"/>
<dbReference type="Pfam" id="PF12796">
    <property type="entry name" value="Ank_2"/>
    <property type="match status" value="2"/>
</dbReference>
<organism evidence="6 7">
    <name type="scientific">Penicillium angulare</name>
    <dbReference type="NCBI Taxonomy" id="116970"/>
    <lineage>
        <taxon>Eukaryota</taxon>
        <taxon>Fungi</taxon>
        <taxon>Dikarya</taxon>
        <taxon>Ascomycota</taxon>
        <taxon>Pezizomycotina</taxon>
        <taxon>Eurotiomycetes</taxon>
        <taxon>Eurotiomycetidae</taxon>
        <taxon>Eurotiales</taxon>
        <taxon>Aspergillaceae</taxon>
        <taxon>Penicillium</taxon>
    </lineage>
</organism>
<dbReference type="SUPFAM" id="SSF48403">
    <property type="entry name" value="Ankyrin repeat"/>
    <property type="match status" value="1"/>
</dbReference>
<dbReference type="Gene3D" id="3.40.50.300">
    <property type="entry name" value="P-loop containing nucleotide triphosphate hydrolases"/>
    <property type="match status" value="1"/>
</dbReference>